<protein>
    <submittedName>
        <fullName evidence="7">S49 family peptidase</fullName>
    </submittedName>
</protein>
<feature type="region of interest" description="Disordered" evidence="5">
    <location>
        <begin position="313"/>
        <end position="367"/>
    </location>
</feature>
<sequence>MQRFAYPRVAARLFGRPLAIDPPRLKAIMDALGERIVIGAFDDDDGEALPSRADIMARRLGAIAGGKMVQVADGMGEYCLTPGGVAVIPVVGPLAQRFDWLAAVCGFATYEGLGATLDAVVQDGAVRAILFDGDTPGGEAMGMFDLADKVMAARAVKPVWACANGLAASAGYGVLGSAGRLTLPRMGYVGSIGMLAIHVDRSGEDEQRGLKYSAIYSGKRKIDGWDHAPLTKDARTRLQEDIDDGRRMFADLVARQGRIDQKAALDTEADLFRDAEAVDLGLADYVMSFDDTLAELEEVAAGRPANAAVRYAARKTGEPDMTKKATAGEDPAVNEDKQPAPPPADTKSEGAPAPAEPAKDQATAAAAQAEASRTKTIVELCALAGLPAMALGFINAKASVDDVRAKLAKAKADAVDRNPVDGTPPQSSAPVIDVAALYAQRNAARG</sequence>
<evidence type="ECO:0000256" key="2">
    <source>
        <dbReference type="ARBA" id="ARBA00022670"/>
    </source>
</evidence>
<evidence type="ECO:0000256" key="1">
    <source>
        <dbReference type="ARBA" id="ARBA00008683"/>
    </source>
</evidence>
<dbReference type="Gene3D" id="3.90.226.10">
    <property type="entry name" value="2-enoyl-CoA Hydratase, Chain A, domain 1"/>
    <property type="match status" value="1"/>
</dbReference>
<evidence type="ECO:0000256" key="5">
    <source>
        <dbReference type="SAM" id="MobiDB-lite"/>
    </source>
</evidence>
<dbReference type="InterPro" id="IPR002142">
    <property type="entry name" value="Peptidase_S49"/>
</dbReference>
<evidence type="ECO:0000256" key="4">
    <source>
        <dbReference type="ARBA" id="ARBA00022825"/>
    </source>
</evidence>
<dbReference type="OrthoDB" id="266140at2"/>
<keyword evidence="8" id="KW-1185">Reference proteome</keyword>
<gene>
    <name evidence="7" type="ORF">FHP25_24970</name>
</gene>
<comment type="caution">
    <text evidence="7">The sequence shown here is derived from an EMBL/GenBank/DDBJ whole genome shotgun (WGS) entry which is preliminary data.</text>
</comment>
<dbReference type="InterPro" id="IPR029045">
    <property type="entry name" value="ClpP/crotonase-like_dom_sf"/>
</dbReference>
<dbReference type="EMBL" id="VDUZ01000032">
    <property type="protein sequence ID" value="TXL72551.1"/>
    <property type="molecule type" value="Genomic_DNA"/>
</dbReference>
<evidence type="ECO:0000256" key="3">
    <source>
        <dbReference type="ARBA" id="ARBA00022801"/>
    </source>
</evidence>
<evidence type="ECO:0000259" key="6">
    <source>
        <dbReference type="Pfam" id="PF01343"/>
    </source>
</evidence>
<feature type="domain" description="Peptidase S49" evidence="6">
    <location>
        <begin position="154"/>
        <end position="299"/>
    </location>
</feature>
<dbReference type="InterPro" id="IPR033855">
    <property type="entry name" value="Protein_C"/>
</dbReference>
<accession>A0A5C8PH82</accession>
<name>A0A5C8PH82_9HYPH</name>
<feature type="compositionally biased region" description="Basic and acidic residues" evidence="5">
    <location>
        <begin position="315"/>
        <end position="327"/>
    </location>
</feature>
<dbReference type="CDD" id="cd07022">
    <property type="entry name" value="S49_Sppa_36K_type"/>
    <property type="match status" value="1"/>
</dbReference>
<dbReference type="GO" id="GO:0006508">
    <property type="term" value="P:proteolysis"/>
    <property type="evidence" value="ECO:0007669"/>
    <property type="project" value="UniProtKB-KW"/>
</dbReference>
<reference evidence="7 8" key="1">
    <citation type="submission" date="2019-06" db="EMBL/GenBank/DDBJ databases">
        <title>New taxonomy in bacterial strain CC-CFT640, isolated from vineyard.</title>
        <authorList>
            <person name="Lin S.-Y."/>
            <person name="Tsai C.-F."/>
            <person name="Young C.-C."/>
        </authorList>
    </citation>
    <scope>NUCLEOTIDE SEQUENCE [LARGE SCALE GENOMIC DNA]</scope>
    <source>
        <strain evidence="7 8">CC-CFT640</strain>
    </source>
</reference>
<dbReference type="Pfam" id="PF01343">
    <property type="entry name" value="Peptidase_S49"/>
    <property type="match status" value="1"/>
</dbReference>
<dbReference type="PANTHER" id="PTHR33209:SF1">
    <property type="entry name" value="PEPTIDASE S49 DOMAIN-CONTAINING PROTEIN"/>
    <property type="match status" value="1"/>
</dbReference>
<evidence type="ECO:0000313" key="8">
    <source>
        <dbReference type="Proteomes" id="UP000321638"/>
    </source>
</evidence>
<keyword evidence="4" id="KW-0720">Serine protease</keyword>
<proteinExistence type="inferred from homology"/>
<dbReference type="AlphaFoldDB" id="A0A5C8PH82"/>
<organism evidence="7 8">
    <name type="scientific">Vineibacter terrae</name>
    <dbReference type="NCBI Taxonomy" id="2586908"/>
    <lineage>
        <taxon>Bacteria</taxon>
        <taxon>Pseudomonadati</taxon>
        <taxon>Pseudomonadota</taxon>
        <taxon>Alphaproteobacteria</taxon>
        <taxon>Hyphomicrobiales</taxon>
        <taxon>Vineibacter</taxon>
    </lineage>
</organism>
<dbReference type="RefSeq" id="WP_147849710.1">
    <property type="nucleotide sequence ID" value="NZ_VDUZ01000032.1"/>
</dbReference>
<dbReference type="PANTHER" id="PTHR33209">
    <property type="entry name" value="PROTEASE 4"/>
    <property type="match status" value="1"/>
</dbReference>
<dbReference type="GO" id="GO:0008236">
    <property type="term" value="F:serine-type peptidase activity"/>
    <property type="evidence" value="ECO:0007669"/>
    <property type="project" value="UniProtKB-KW"/>
</dbReference>
<keyword evidence="3" id="KW-0378">Hydrolase</keyword>
<keyword evidence="2" id="KW-0645">Protease</keyword>
<dbReference type="Proteomes" id="UP000321638">
    <property type="component" value="Unassembled WGS sequence"/>
</dbReference>
<evidence type="ECO:0000313" key="7">
    <source>
        <dbReference type="EMBL" id="TXL72551.1"/>
    </source>
</evidence>
<dbReference type="SUPFAM" id="SSF52096">
    <property type="entry name" value="ClpP/crotonase"/>
    <property type="match status" value="1"/>
</dbReference>
<comment type="similarity">
    <text evidence="1">Belongs to the peptidase S49 family.</text>
</comment>